<evidence type="ECO:0000313" key="3">
    <source>
        <dbReference type="Proteomes" id="UP000218327"/>
    </source>
</evidence>
<sequence length="275" mass="28668">MGGFFGGSNAGASAAGAANRGIGQGIDELRNQFNATRQSFQPFIDVGQQALGGVQQASTVGGLGERLGAIFGGGALDPLIDERTRAAQGQLASTGLSRSGTALETIAGIPQELGLMIEQLLAGREQQLSGQGFQAVRDVGQFGANTAQGIAGSRTQQGQNISSGILADAQSDAAGFGNLINLASTAAFSFSDPRLKTNIVQVSSIGDVGVYQWDWIEAAKGTSIVDQPTVGFMADEVQEKYPEFVGELAGWMGIFYGPLLDKLEETFHINTREYA</sequence>
<dbReference type="Proteomes" id="UP000218327">
    <property type="component" value="Unassembled WGS sequence"/>
</dbReference>
<evidence type="ECO:0000313" key="2">
    <source>
        <dbReference type="EMBL" id="PCJ24091.1"/>
    </source>
</evidence>
<accession>A0A2A5AYB7</accession>
<reference evidence="3" key="1">
    <citation type="submission" date="2017-08" db="EMBL/GenBank/DDBJ databases">
        <title>A dynamic microbial community with high functional redundancy inhabits the cold, oxic subseafloor aquifer.</title>
        <authorList>
            <person name="Tully B.J."/>
            <person name="Wheat C.G."/>
            <person name="Glazer B.T."/>
            <person name="Huber J.A."/>
        </authorList>
    </citation>
    <scope>NUCLEOTIDE SEQUENCE [LARGE SCALE GENOMIC DNA]</scope>
</reference>
<organism evidence="2 3">
    <name type="scientific">SAR86 cluster bacterium</name>
    <dbReference type="NCBI Taxonomy" id="2030880"/>
    <lineage>
        <taxon>Bacteria</taxon>
        <taxon>Pseudomonadati</taxon>
        <taxon>Pseudomonadota</taxon>
        <taxon>Gammaproteobacteria</taxon>
        <taxon>SAR86 cluster</taxon>
    </lineage>
</organism>
<protein>
    <recommendedName>
        <fullName evidence="1">Peptidase S74 domain-containing protein</fullName>
    </recommendedName>
</protein>
<dbReference type="EMBL" id="NVVJ01000030">
    <property type="protein sequence ID" value="PCJ24091.1"/>
    <property type="molecule type" value="Genomic_DNA"/>
</dbReference>
<feature type="domain" description="Peptidase S74" evidence="1">
    <location>
        <begin position="191"/>
        <end position="275"/>
    </location>
</feature>
<gene>
    <name evidence="2" type="ORF">COA96_10120</name>
</gene>
<name>A0A2A5AYB7_9GAMM</name>
<dbReference type="InterPro" id="IPR030392">
    <property type="entry name" value="S74_ICA"/>
</dbReference>
<comment type="caution">
    <text evidence="2">The sequence shown here is derived from an EMBL/GenBank/DDBJ whole genome shotgun (WGS) entry which is preliminary data.</text>
</comment>
<evidence type="ECO:0000259" key="1">
    <source>
        <dbReference type="PROSITE" id="PS51688"/>
    </source>
</evidence>
<dbReference type="AlphaFoldDB" id="A0A2A5AYB7"/>
<proteinExistence type="predicted"/>
<dbReference type="Pfam" id="PF13884">
    <property type="entry name" value="Peptidase_S74"/>
    <property type="match status" value="1"/>
</dbReference>
<dbReference type="PROSITE" id="PS51688">
    <property type="entry name" value="ICA"/>
    <property type="match status" value="1"/>
</dbReference>